<keyword evidence="3 6" id="KW-0238">DNA-binding</keyword>
<dbReference type="InterPro" id="IPR000847">
    <property type="entry name" value="LysR_HTH_N"/>
</dbReference>
<organism evidence="6 7">
    <name type="scientific">Microvirga flocculans</name>
    <dbReference type="NCBI Taxonomy" id="217168"/>
    <lineage>
        <taxon>Bacteria</taxon>
        <taxon>Pseudomonadati</taxon>
        <taxon>Pseudomonadota</taxon>
        <taxon>Alphaproteobacteria</taxon>
        <taxon>Hyphomicrobiales</taxon>
        <taxon>Methylobacteriaceae</taxon>
        <taxon>Microvirga</taxon>
    </lineage>
</organism>
<dbReference type="GO" id="GO:0003700">
    <property type="term" value="F:DNA-binding transcription factor activity"/>
    <property type="evidence" value="ECO:0007669"/>
    <property type="project" value="InterPro"/>
</dbReference>
<evidence type="ECO:0000256" key="1">
    <source>
        <dbReference type="ARBA" id="ARBA00009437"/>
    </source>
</evidence>
<evidence type="ECO:0000256" key="2">
    <source>
        <dbReference type="ARBA" id="ARBA00023015"/>
    </source>
</evidence>
<evidence type="ECO:0000259" key="5">
    <source>
        <dbReference type="PROSITE" id="PS50931"/>
    </source>
</evidence>
<keyword evidence="7" id="KW-1185">Reference proteome</keyword>
<dbReference type="GO" id="GO:0003677">
    <property type="term" value="F:DNA binding"/>
    <property type="evidence" value="ECO:0007669"/>
    <property type="project" value="UniProtKB-KW"/>
</dbReference>
<dbReference type="PANTHER" id="PTHR30579">
    <property type="entry name" value="TRANSCRIPTIONAL REGULATOR"/>
    <property type="match status" value="1"/>
</dbReference>
<dbReference type="SUPFAM" id="SSF46785">
    <property type="entry name" value="Winged helix' DNA-binding domain"/>
    <property type="match status" value="1"/>
</dbReference>
<comment type="caution">
    <text evidence="6">The sequence shown here is derived from an EMBL/GenBank/DDBJ whole genome shotgun (WGS) entry which is preliminary data.</text>
</comment>
<reference evidence="6 7" key="1">
    <citation type="submission" date="2020-08" db="EMBL/GenBank/DDBJ databases">
        <title>Genomic Encyclopedia of Type Strains, Phase IV (KMG-IV): sequencing the most valuable type-strain genomes for metagenomic binning, comparative biology and taxonomic classification.</title>
        <authorList>
            <person name="Goeker M."/>
        </authorList>
    </citation>
    <scope>NUCLEOTIDE SEQUENCE [LARGE SCALE GENOMIC DNA]</scope>
    <source>
        <strain evidence="6 7">DSM 15743</strain>
    </source>
</reference>
<dbReference type="Gene3D" id="1.10.10.10">
    <property type="entry name" value="Winged helix-like DNA-binding domain superfamily/Winged helix DNA-binding domain"/>
    <property type="match status" value="1"/>
</dbReference>
<dbReference type="SUPFAM" id="SSF53850">
    <property type="entry name" value="Periplasmic binding protein-like II"/>
    <property type="match status" value="1"/>
</dbReference>
<feature type="domain" description="HTH lysR-type" evidence="5">
    <location>
        <begin position="1"/>
        <end position="28"/>
    </location>
</feature>
<dbReference type="InterPro" id="IPR036390">
    <property type="entry name" value="WH_DNA-bd_sf"/>
</dbReference>
<dbReference type="PANTHER" id="PTHR30579:SF3">
    <property type="entry name" value="TRANSCRIPTIONAL REGULATORY PROTEIN"/>
    <property type="match status" value="1"/>
</dbReference>
<dbReference type="EMBL" id="JACIDC010000013">
    <property type="protein sequence ID" value="MBB4041639.1"/>
    <property type="molecule type" value="Genomic_DNA"/>
</dbReference>
<protein>
    <submittedName>
        <fullName evidence="6">DNA-binding transcriptional LysR family regulator</fullName>
    </submittedName>
</protein>
<dbReference type="InterPro" id="IPR036388">
    <property type="entry name" value="WH-like_DNA-bd_sf"/>
</dbReference>
<proteinExistence type="inferred from homology"/>
<sequence length="295" mass="33600">MLRRRIQELEEQLGTVLMTRHVDGIRLTPEGSKILVSAERMEVAAFDLTRTRDQAVPLLSGEVKIAVTEGLGTFWLAPRLVEFQRGYPRLIVDLNCGMRSADVLRMEADASVQLTQPTAPDLKVVKLGRLHSMPYASRSYIDTYGAPKRFEEIFQHRIVLQMAEQTTTKQVFEQLAGGVPQEGFVAMRTNVSSAHYWAIAKGAGIGWLPTYASAIGARIVPLDLDLRFSFDIWLTYHPEAKRIPRIRRSIEWIVESFDARHFPWFRDEFIHPKDLPQEYKGQPLVNWFEGFAGAS</sequence>
<dbReference type="Gene3D" id="3.40.190.10">
    <property type="entry name" value="Periplasmic binding protein-like II"/>
    <property type="match status" value="2"/>
</dbReference>
<comment type="similarity">
    <text evidence="1">Belongs to the LysR transcriptional regulatory family.</text>
</comment>
<evidence type="ECO:0000256" key="3">
    <source>
        <dbReference type="ARBA" id="ARBA00023125"/>
    </source>
</evidence>
<evidence type="ECO:0000256" key="4">
    <source>
        <dbReference type="ARBA" id="ARBA00023163"/>
    </source>
</evidence>
<dbReference type="AlphaFoldDB" id="A0A7W6IIR8"/>
<evidence type="ECO:0000313" key="7">
    <source>
        <dbReference type="Proteomes" id="UP000519439"/>
    </source>
</evidence>
<dbReference type="InterPro" id="IPR005119">
    <property type="entry name" value="LysR_subst-bd"/>
</dbReference>
<dbReference type="PROSITE" id="PS50931">
    <property type="entry name" value="HTH_LYSR"/>
    <property type="match status" value="1"/>
</dbReference>
<dbReference type="Proteomes" id="UP000519439">
    <property type="component" value="Unassembled WGS sequence"/>
</dbReference>
<name>A0A7W6IIR8_9HYPH</name>
<evidence type="ECO:0000313" key="6">
    <source>
        <dbReference type="EMBL" id="MBB4041639.1"/>
    </source>
</evidence>
<dbReference type="InterPro" id="IPR050176">
    <property type="entry name" value="LTTR"/>
</dbReference>
<keyword evidence="2" id="KW-0805">Transcription regulation</keyword>
<gene>
    <name evidence="6" type="ORF">GGR34_003317</name>
</gene>
<accession>A0A7W6IIR8</accession>
<keyword evidence="4" id="KW-0804">Transcription</keyword>
<dbReference type="Pfam" id="PF03466">
    <property type="entry name" value="LysR_substrate"/>
    <property type="match status" value="1"/>
</dbReference>